<dbReference type="GeneID" id="84809443"/>
<dbReference type="AlphaFoldDB" id="A0A250FRZ6"/>
<dbReference type="EMBL" id="CP022386">
    <property type="protein sequence ID" value="ATA87959.1"/>
    <property type="molecule type" value="Genomic_DNA"/>
</dbReference>
<proteinExistence type="predicted"/>
<dbReference type="Proteomes" id="UP000217250">
    <property type="component" value="Chromosome"/>
</dbReference>
<evidence type="ECO:0000313" key="2">
    <source>
        <dbReference type="Proteomes" id="UP000217250"/>
    </source>
</evidence>
<dbReference type="KEGG" id="cgh:CGC50_12935"/>
<gene>
    <name evidence="1" type="ORF">CGC50_12935</name>
</gene>
<dbReference type="Pfam" id="PF20453">
    <property type="entry name" value="DUF6707"/>
    <property type="match status" value="1"/>
</dbReference>
<protein>
    <submittedName>
        <fullName evidence="1">Uncharacterized protein</fullName>
    </submittedName>
</protein>
<name>A0A250FRZ6_9FLAO</name>
<dbReference type="RefSeq" id="WP_095911140.1">
    <property type="nucleotide sequence ID" value="NZ_CP022386.1"/>
</dbReference>
<dbReference type="OrthoDB" id="1149022at2"/>
<dbReference type="InterPro" id="IPR046553">
    <property type="entry name" value="DUF6707"/>
</dbReference>
<reference evidence="2" key="1">
    <citation type="submission" date="2017-06" db="EMBL/GenBank/DDBJ databases">
        <title>Capnocytophaga spp. assemblies.</title>
        <authorList>
            <person name="Gulvik C.A."/>
        </authorList>
    </citation>
    <scope>NUCLEOTIDE SEQUENCE [LARGE SCALE GENOMIC DNA]</scope>
    <source>
        <strain evidence="2">H1496</strain>
    </source>
</reference>
<sequence length="215" mass="25466">MNIEILAPYCTTAKQQKLLEKLRKKLSLKSSKDLQTVVELVECLFVSKQYEGLLAFLPEVLAVPFAANFNLWYPIERSFALIAEVPTITTEQRKACFLHFKSVTDYKGLPDFQDMYDYYFQDYLALYFLNNTLEYLQKSIAEKETSYEFSYRMNLIIDASRVKLINEEVDYKTLEFPKEDRQPTYNSREELQDYMNTLIAEQLTALQDKKFVKYY</sequence>
<evidence type="ECO:0000313" key="1">
    <source>
        <dbReference type="EMBL" id="ATA87959.1"/>
    </source>
</evidence>
<accession>A0A250FRZ6</accession>
<organism evidence="1 2">
    <name type="scientific">Capnocytophaga gingivalis</name>
    <dbReference type="NCBI Taxonomy" id="1017"/>
    <lineage>
        <taxon>Bacteria</taxon>
        <taxon>Pseudomonadati</taxon>
        <taxon>Bacteroidota</taxon>
        <taxon>Flavobacteriia</taxon>
        <taxon>Flavobacteriales</taxon>
        <taxon>Flavobacteriaceae</taxon>
        <taxon>Capnocytophaga</taxon>
    </lineage>
</organism>